<feature type="binding site" evidence="3">
    <location>
        <position position="386"/>
    </location>
    <ligand>
        <name>Zn(2+)</name>
        <dbReference type="ChEBI" id="CHEBI:29105"/>
        <label>2</label>
    </ligand>
</feature>
<gene>
    <name evidence="5" type="ORF">FOB72_20085</name>
</gene>
<dbReference type="Pfam" id="PF07687">
    <property type="entry name" value="M20_dimer"/>
    <property type="match status" value="1"/>
</dbReference>
<dbReference type="InterPro" id="IPR010158">
    <property type="entry name" value="Amidase_Cbmase"/>
</dbReference>
<evidence type="ECO:0000256" key="2">
    <source>
        <dbReference type="ARBA" id="ARBA00022801"/>
    </source>
</evidence>
<feature type="binding site" evidence="3">
    <location>
        <position position="194"/>
    </location>
    <ligand>
        <name>Zn(2+)</name>
        <dbReference type="ChEBI" id="CHEBI:29105"/>
        <label>1</label>
    </ligand>
</feature>
<dbReference type="NCBIfam" id="NF006769">
    <property type="entry name" value="PRK09290.1-3"/>
    <property type="match status" value="1"/>
</dbReference>
<proteinExistence type="inferred from homology"/>
<dbReference type="PIRSF" id="PIRSF001235">
    <property type="entry name" value="Amidase_carbamoylase"/>
    <property type="match status" value="1"/>
</dbReference>
<comment type="similarity">
    <text evidence="1">Belongs to the peptidase M20 family.</text>
</comment>
<dbReference type="Proteomes" id="UP000322822">
    <property type="component" value="Chromosome 2"/>
</dbReference>
<feature type="binding site" evidence="3">
    <location>
        <position position="87"/>
    </location>
    <ligand>
        <name>Zn(2+)</name>
        <dbReference type="ChEBI" id="CHEBI:29105"/>
        <label>1</label>
    </ligand>
</feature>
<evidence type="ECO:0000313" key="6">
    <source>
        <dbReference type="Proteomes" id="UP000322822"/>
    </source>
</evidence>
<dbReference type="NCBIfam" id="NF009527">
    <property type="entry name" value="PRK12891.1"/>
    <property type="match status" value="1"/>
</dbReference>
<dbReference type="SUPFAM" id="SSF55031">
    <property type="entry name" value="Bacterial exopeptidase dimerisation domain"/>
    <property type="match status" value="1"/>
</dbReference>
<dbReference type="CDD" id="cd03884">
    <property type="entry name" value="M20_bAS"/>
    <property type="match status" value="1"/>
</dbReference>
<dbReference type="NCBIfam" id="NF006771">
    <property type="entry name" value="PRK09290.1-5"/>
    <property type="match status" value="1"/>
</dbReference>
<keyword evidence="3" id="KW-0862">Zinc</keyword>
<name>A0A5P2H9N1_9BURK</name>
<dbReference type="PANTHER" id="PTHR32494:SF5">
    <property type="entry name" value="ALLANTOATE AMIDOHYDROLASE"/>
    <property type="match status" value="1"/>
</dbReference>
<dbReference type="SUPFAM" id="SSF53187">
    <property type="entry name" value="Zn-dependent exopeptidases"/>
    <property type="match status" value="1"/>
</dbReference>
<evidence type="ECO:0000256" key="1">
    <source>
        <dbReference type="ARBA" id="ARBA00006153"/>
    </source>
</evidence>
<dbReference type="GO" id="GO:0046872">
    <property type="term" value="F:metal ion binding"/>
    <property type="evidence" value="ECO:0007669"/>
    <property type="project" value="UniProtKB-KW"/>
</dbReference>
<dbReference type="PANTHER" id="PTHR32494">
    <property type="entry name" value="ALLANTOATE DEIMINASE-RELATED"/>
    <property type="match status" value="1"/>
</dbReference>
<sequence>MENTPRELRIDGERLWNTLMRLADIGATPKGGVCRLALTDLDRQGRDFFVREARAAGCTIRIDAIGNIFARRAGRDDTLPPVMTGSHIDTQPTGGKFDGNYGVFAGIEVLRTLDDHGIVTEAPIEVAVWTNEEGSRFVPVMMGSGAYIGEFALEGLLAQTDRDGVSVGEALAAIGYAGSAPLGECKPRAYFEAHIEQGPVLEAHETTIGVVTGALGQRWYDVTVTGMEAHAGPTPMALRRDALLAASELVAIVNRIALEHAPHGRGTVGCLSVHPDSRNVIPGRVAMTADLRAADDTQLSAMHDALLARAQALAERHGVEIDVRQVVYFPPQPFDDALVDAVRQGATRLGLSEMDVISGAGHDAVYLARVAPTAMIFVPCKDGISHNEIEDARPEHLEAGANVLLHAMLDIAHPTIR</sequence>
<dbReference type="OrthoDB" id="9808195at2"/>
<dbReference type="RefSeq" id="WP_150374490.1">
    <property type="nucleotide sequence ID" value="NZ_CP044067.1"/>
</dbReference>
<dbReference type="GO" id="GO:0016813">
    <property type="term" value="F:hydrolase activity, acting on carbon-nitrogen (but not peptide) bonds, in linear amidines"/>
    <property type="evidence" value="ECO:0007669"/>
    <property type="project" value="InterPro"/>
</dbReference>
<organism evidence="5 6">
    <name type="scientific">Cupriavidus pauculus</name>
    <dbReference type="NCBI Taxonomy" id="82633"/>
    <lineage>
        <taxon>Bacteria</taxon>
        <taxon>Pseudomonadati</taxon>
        <taxon>Pseudomonadota</taxon>
        <taxon>Betaproteobacteria</taxon>
        <taxon>Burkholderiales</taxon>
        <taxon>Burkholderiaceae</taxon>
        <taxon>Cupriavidus</taxon>
    </lineage>
</organism>
<dbReference type="Gene3D" id="3.30.70.360">
    <property type="match status" value="1"/>
</dbReference>
<dbReference type="NCBIfam" id="TIGR01879">
    <property type="entry name" value="hydantase"/>
    <property type="match status" value="1"/>
</dbReference>
<dbReference type="InterPro" id="IPR002933">
    <property type="entry name" value="Peptidase_M20"/>
</dbReference>
<feature type="binding site" evidence="3">
    <location>
        <position position="98"/>
    </location>
    <ligand>
        <name>Zn(2+)</name>
        <dbReference type="ChEBI" id="CHEBI:29105"/>
        <label>1</label>
    </ligand>
</feature>
<dbReference type="AlphaFoldDB" id="A0A5P2H9N1"/>
<keyword evidence="2 5" id="KW-0378">Hydrolase</keyword>
<dbReference type="InterPro" id="IPR011650">
    <property type="entry name" value="Peptidase_M20_dimer"/>
</dbReference>
<dbReference type="Gene3D" id="3.40.630.10">
    <property type="entry name" value="Zn peptidases"/>
    <property type="match status" value="1"/>
</dbReference>
<accession>A0A5P2H9N1</accession>
<reference evidence="5 6" key="1">
    <citation type="submission" date="2019-09" db="EMBL/GenBank/DDBJ databases">
        <title>FDA dAtabase for Regulatory Grade micrObial Sequences (FDA-ARGOS): Supporting development and validation of Infectious Disease Dx tests.</title>
        <authorList>
            <person name="Sciortino C."/>
            <person name="Tallon L."/>
            <person name="Sadzewicz L."/>
            <person name="Vavikolanu K."/>
            <person name="Mehta A."/>
            <person name="Aluvathingal J."/>
            <person name="Nadendla S."/>
            <person name="Nandy P."/>
            <person name="Geyer C."/>
            <person name="Yan Y."/>
            <person name="Sichtig H."/>
        </authorList>
    </citation>
    <scope>NUCLEOTIDE SEQUENCE [LARGE SCALE GENOMIC DNA]</scope>
    <source>
        <strain evidence="5 6">FDAARGOS_664</strain>
    </source>
</reference>
<dbReference type="EMBL" id="CP044067">
    <property type="protein sequence ID" value="QET04428.1"/>
    <property type="molecule type" value="Genomic_DNA"/>
</dbReference>
<keyword evidence="3" id="KW-0479">Metal-binding</keyword>
<feature type="binding site" evidence="3">
    <location>
        <position position="133"/>
    </location>
    <ligand>
        <name>Zn(2+)</name>
        <dbReference type="ChEBI" id="CHEBI:29105"/>
        <label>2</label>
    </ligand>
</feature>
<comment type="cofactor">
    <cofactor evidence="3">
        <name>Zn(2+)</name>
        <dbReference type="ChEBI" id="CHEBI:29105"/>
    </cofactor>
    <text evidence="3">Binds 2 Zn(2+) ions per subunit.</text>
</comment>
<evidence type="ECO:0000256" key="3">
    <source>
        <dbReference type="PIRSR" id="PIRSR001235-1"/>
    </source>
</evidence>
<dbReference type="InterPro" id="IPR036264">
    <property type="entry name" value="Bact_exopeptidase_dim_dom"/>
</dbReference>
<evidence type="ECO:0000313" key="5">
    <source>
        <dbReference type="EMBL" id="QET04428.1"/>
    </source>
</evidence>
<dbReference type="Pfam" id="PF01546">
    <property type="entry name" value="Peptidase_M20"/>
    <property type="match status" value="1"/>
</dbReference>
<evidence type="ECO:0000259" key="4">
    <source>
        <dbReference type="Pfam" id="PF07687"/>
    </source>
</evidence>
<protein>
    <submittedName>
        <fullName evidence="5">Zn-dependent hydrolase</fullName>
    </submittedName>
</protein>
<feature type="domain" description="Peptidase M20 dimerisation" evidence="4">
    <location>
        <begin position="215"/>
        <end position="315"/>
    </location>
</feature>
<feature type="binding site" evidence="3">
    <location>
        <position position="98"/>
    </location>
    <ligand>
        <name>Zn(2+)</name>
        <dbReference type="ChEBI" id="CHEBI:29105"/>
        <label>2</label>
    </ligand>
</feature>